<sequence>MSASTSVPIIQHPLQTHRLLLRPVQADDLKVAQAIHGDPQTNRYNPKGTASLETTSSNLFNWIEHWKTRGFGYWAVCDKEHPEKVLGFGGLQDGLFGSRTGLNLYFRFAPDAWGKGYASEMVEAALHLAFRTLERNEVIGLVRPDNLPSRRTLERARMIVDGELDDVPGQPHSLLYSLSAERYLSPESFM</sequence>
<accession>A0A7Y8CKZ3</accession>
<dbReference type="EMBL" id="JACAQD010000022">
    <property type="protein sequence ID" value="NWC34566.1"/>
    <property type="molecule type" value="Genomic_DNA"/>
</dbReference>
<evidence type="ECO:0000313" key="3">
    <source>
        <dbReference type="Proteomes" id="UP000520592"/>
    </source>
</evidence>
<dbReference type="InterPro" id="IPR051531">
    <property type="entry name" value="N-acetyltransferase"/>
</dbReference>
<feature type="domain" description="N-acetyltransferase" evidence="1">
    <location>
        <begin position="19"/>
        <end position="181"/>
    </location>
</feature>
<evidence type="ECO:0000313" key="2">
    <source>
        <dbReference type="EMBL" id="NWC34566.1"/>
    </source>
</evidence>
<dbReference type="AlphaFoldDB" id="A0A7Y8CKZ3"/>
<comment type="caution">
    <text evidence="2">The sequence shown here is derived from an EMBL/GenBank/DDBJ whole genome shotgun (WGS) entry which is preliminary data.</text>
</comment>
<dbReference type="Proteomes" id="UP000520592">
    <property type="component" value="Unassembled WGS sequence"/>
</dbReference>
<organism evidence="2 3">
    <name type="scientific">Pseudomonas gingeri</name>
    <dbReference type="NCBI Taxonomy" id="117681"/>
    <lineage>
        <taxon>Bacteria</taxon>
        <taxon>Pseudomonadati</taxon>
        <taxon>Pseudomonadota</taxon>
        <taxon>Gammaproteobacteria</taxon>
        <taxon>Pseudomonadales</taxon>
        <taxon>Pseudomonadaceae</taxon>
        <taxon>Pseudomonas</taxon>
    </lineage>
</organism>
<reference evidence="2 3" key="1">
    <citation type="submission" date="2020-04" db="EMBL/GenBank/DDBJ databases">
        <title>Molecular characterization of pseudomonads from Agaricus bisporus reveal novel blotch 2 pathogens in Western Europe.</title>
        <authorList>
            <person name="Taparia T."/>
            <person name="Krijger M."/>
            <person name="Haynes E."/>
            <person name="Elpinstone J.G."/>
            <person name="Noble R."/>
            <person name="Van Der Wolf J."/>
        </authorList>
    </citation>
    <scope>NUCLEOTIDE SEQUENCE [LARGE SCALE GENOMIC DNA]</scope>
    <source>
        <strain evidence="2 3">IPO3737</strain>
    </source>
</reference>
<proteinExistence type="predicted"/>
<dbReference type="GO" id="GO:0016747">
    <property type="term" value="F:acyltransferase activity, transferring groups other than amino-acyl groups"/>
    <property type="evidence" value="ECO:0007669"/>
    <property type="project" value="InterPro"/>
</dbReference>
<gene>
    <name evidence="2" type="ORF">HX876_19450</name>
</gene>
<dbReference type="Pfam" id="PF13302">
    <property type="entry name" value="Acetyltransf_3"/>
    <property type="match status" value="1"/>
</dbReference>
<dbReference type="RefSeq" id="WP_177060108.1">
    <property type="nucleotide sequence ID" value="NZ_JACAPB010000024.1"/>
</dbReference>
<protein>
    <submittedName>
        <fullName evidence="2">GNAT family N-acetyltransferase</fullName>
    </submittedName>
</protein>
<dbReference type="SUPFAM" id="SSF55729">
    <property type="entry name" value="Acyl-CoA N-acyltransferases (Nat)"/>
    <property type="match status" value="1"/>
</dbReference>
<dbReference type="PANTHER" id="PTHR43792">
    <property type="entry name" value="GNAT FAMILY, PUTATIVE (AFU_ORTHOLOGUE AFUA_3G00765)-RELATED-RELATED"/>
    <property type="match status" value="1"/>
</dbReference>
<dbReference type="InterPro" id="IPR016181">
    <property type="entry name" value="Acyl_CoA_acyltransferase"/>
</dbReference>
<dbReference type="InterPro" id="IPR000182">
    <property type="entry name" value="GNAT_dom"/>
</dbReference>
<dbReference type="Gene3D" id="3.40.630.30">
    <property type="match status" value="1"/>
</dbReference>
<keyword evidence="2" id="KW-0808">Transferase</keyword>
<name>A0A7Y8CKZ3_9PSED</name>
<dbReference type="PROSITE" id="PS51186">
    <property type="entry name" value="GNAT"/>
    <property type="match status" value="1"/>
</dbReference>
<dbReference type="PANTHER" id="PTHR43792:SF1">
    <property type="entry name" value="N-ACETYLTRANSFERASE DOMAIN-CONTAINING PROTEIN"/>
    <property type="match status" value="1"/>
</dbReference>
<evidence type="ECO:0000259" key="1">
    <source>
        <dbReference type="PROSITE" id="PS51186"/>
    </source>
</evidence>